<dbReference type="CDD" id="cd00452">
    <property type="entry name" value="KDPG_aldolase"/>
    <property type="match status" value="1"/>
</dbReference>
<dbReference type="RefSeq" id="WP_379023642.1">
    <property type="nucleotide sequence ID" value="NZ_JBHRTA010000038.1"/>
</dbReference>
<keyword evidence="5" id="KW-0119">Carbohydrate metabolism</keyword>
<dbReference type="Gene3D" id="3.20.20.70">
    <property type="entry name" value="Aldolase class I"/>
    <property type="match status" value="1"/>
</dbReference>
<name>A0ABV7JPG7_9SPHI</name>
<comment type="caution">
    <text evidence="6">The sequence shown here is derived from an EMBL/GenBank/DDBJ whole genome shotgun (WGS) entry which is preliminary data.</text>
</comment>
<keyword evidence="4" id="KW-0456">Lyase</keyword>
<sequence length="218" mass="24015">MEKTLDHISRYPALPVYYNDDIQTCTEVVNACYHGGIRVFEFVNRGDKAPENFSRLLAYQKEHWPDLLLGIGTIKTAAMAKVFIELGARFIVSPVVKAEIAEETLRRGILWVPGCMTPTEISMAEDLGAPLVKLFPGDALGTGFLKAIKPLFPGMRFMPTGGVNPTSESIRGWLDAGVSAVGLGSKLFAAPEGASGYSWLQERCRELMEWVAGYNEQR</sequence>
<gene>
    <name evidence="6" type="ORF">ACFOET_13940</name>
</gene>
<dbReference type="Proteomes" id="UP001595526">
    <property type="component" value="Unassembled WGS sequence"/>
</dbReference>
<evidence type="ECO:0000256" key="4">
    <source>
        <dbReference type="ARBA" id="ARBA00023239"/>
    </source>
</evidence>
<organism evidence="6 7">
    <name type="scientific">Parapedobacter deserti</name>
    <dbReference type="NCBI Taxonomy" id="1912957"/>
    <lineage>
        <taxon>Bacteria</taxon>
        <taxon>Pseudomonadati</taxon>
        <taxon>Bacteroidota</taxon>
        <taxon>Sphingobacteriia</taxon>
        <taxon>Sphingobacteriales</taxon>
        <taxon>Sphingobacteriaceae</taxon>
        <taxon>Parapedobacter</taxon>
    </lineage>
</organism>
<dbReference type="EMBL" id="JBHRTA010000038">
    <property type="protein sequence ID" value="MFC3198718.1"/>
    <property type="molecule type" value="Genomic_DNA"/>
</dbReference>
<dbReference type="InterPro" id="IPR013785">
    <property type="entry name" value="Aldolase_TIM"/>
</dbReference>
<reference evidence="7" key="1">
    <citation type="journal article" date="2019" name="Int. J. Syst. Evol. Microbiol.">
        <title>The Global Catalogue of Microorganisms (GCM) 10K type strain sequencing project: providing services to taxonomists for standard genome sequencing and annotation.</title>
        <authorList>
            <consortium name="The Broad Institute Genomics Platform"/>
            <consortium name="The Broad Institute Genome Sequencing Center for Infectious Disease"/>
            <person name="Wu L."/>
            <person name="Ma J."/>
        </authorList>
    </citation>
    <scope>NUCLEOTIDE SEQUENCE [LARGE SCALE GENOMIC DNA]</scope>
    <source>
        <strain evidence="7">KCTC 52416</strain>
    </source>
</reference>
<comment type="pathway">
    <text evidence="1">Carbohydrate acid metabolism.</text>
</comment>
<comment type="subunit">
    <text evidence="3">Homotrimer.</text>
</comment>
<evidence type="ECO:0000313" key="7">
    <source>
        <dbReference type="Proteomes" id="UP001595526"/>
    </source>
</evidence>
<evidence type="ECO:0000256" key="3">
    <source>
        <dbReference type="ARBA" id="ARBA00011233"/>
    </source>
</evidence>
<keyword evidence="7" id="KW-1185">Reference proteome</keyword>
<protein>
    <submittedName>
        <fullName evidence="6">Bifunctional 4-hydroxy-2-oxoglutarate aldolase/2-dehydro-3-deoxy-phosphogluconate aldolase</fullName>
    </submittedName>
</protein>
<proteinExistence type="inferred from homology"/>
<evidence type="ECO:0000256" key="5">
    <source>
        <dbReference type="ARBA" id="ARBA00023277"/>
    </source>
</evidence>
<dbReference type="PANTHER" id="PTHR30246">
    <property type="entry name" value="2-KETO-3-DEOXY-6-PHOSPHOGLUCONATE ALDOLASE"/>
    <property type="match status" value="1"/>
</dbReference>
<evidence type="ECO:0000256" key="1">
    <source>
        <dbReference type="ARBA" id="ARBA00004761"/>
    </source>
</evidence>
<dbReference type="InterPro" id="IPR000887">
    <property type="entry name" value="Aldlse_KDPG_KHG"/>
</dbReference>
<dbReference type="Pfam" id="PF01081">
    <property type="entry name" value="Aldolase"/>
    <property type="match status" value="1"/>
</dbReference>
<dbReference type="SUPFAM" id="SSF51569">
    <property type="entry name" value="Aldolase"/>
    <property type="match status" value="1"/>
</dbReference>
<comment type="similarity">
    <text evidence="2">Belongs to the KHG/KDPG aldolase family.</text>
</comment>
<evidence type="ECO:0000313" key="6">
    <source>
        <dbReference type="EMBL" id="MFC3198718.1"/>
    </source>
</evidence>
<evidence type="ECO:0000256" key="2">
    <source>
        <dbReference type="ARBA" id="ARBA00006906"/>
    </source>
</evidence>
<accession>A0ABV7JPG7</accession>
<dbReference type="PANTHER" id="PTHR30246:SF1">
    <property type="entry name" value="2-DEHYDRO-3-DEOXY-6-PHOSPHOGALACTONATE ALDOLASE-RELATED"/>
    <property type="match status" value="1"/>
</dbReference>